<proteinExistence type="predicted"/>
<evidence type="ECO:0000256" key="2">
    <source>
        <dbReference type="SAM" id="Phobius"/>
    </source>
</evidence>
<keyword evidence="2" id="KW-0472">Membrane</keyword>
<dbReference type="STRING" id="445961.IW15_00980"/>
<reference evidence="3 4" key="1">
    <citation type="submission" date="2014-07" db="EMBL/GenBank/DDBJ databases">
        <title>Genome of Chryseobacterium soli DSM 19298.</title>
        <authorList>
            <person name="Stropko S.J."/>
            <person name="Pipes S.E."/>
            <person name="Newman J."/>
        </authorList>
    </citation>
    <scope>NUCLEOTIDE SEQUENCE [LARGE SCALE GENOMIC DNA]</scope>
    <source>
        <strain evidence="3 4">DSM 19298</strain>
    </source>
</reference>
<accession>A0A086ABJ2</accession>
<evidence type="ECO:0000313" key="3">
    <source>
        <dbReference type="EMBL" id="KFF14056.1"/>
    </source>
</evidence>
<dbReference type="Proteomes" id="UP000028705">
    <property type="component" value="Unassembled WGS sequence"/>
</dbReference>
<keyword evidence="4" id="KW-1185">Reference proteome</keyword>
<dbReference type="AlphaFoldDB" id="A0A086ABJ2"/>
<organism evidence="3 4">
    <name type="scientific">Chryseobacterium soli</name>
    <dbReference type="NCBI Taxonomy" id="445961"/>
    <lineage>
        <taxon>Bacteria</taxon>
        <taxon>Pseudomonadati</taxon>
        <taxon>Bacteroidota</taxon>
        <taxon>Flavobacteriia</taxon>
        <taxon>Flavobacteriales</taxon>
        <taxon>Weeksellaceae</taxon>
        <taxon>Chryseobacterium group</taxon>
        <taxon>Chryseobacterium</taxon>
    </lineage>
</organism>
<feature type="region of interest" description="Disordered" evidence="1">
    <location>
        <begin position="49"/>
        <end position="73"/>
    </location>
</feature>
<name>A0A086ABJ2_9FLAO</name>
<dbReference type="eggNOG" id="ENOG503112U">
    <property type="taxonomic scope" value="Bacteria"/>
</dbReference>
<evidence type="ECO:0000313" key="4">
    <source>
        <dbReference type="Proteomes" id="UP000028705"/>
    </source>
</evidence>
<keyword evidence="2" id="KW-1133">Transmembrane helix</keyword>
<comment type="caution">
    <text evidence="3">The sequence shown here is derived from an EMBL/GenBank/DDBJ whole genome shotgun (WGS) entry which is preliminary data.</text>
</comment>
<feature type="transmembrane region" description="Helical" evidence="2">
    <location>
        <begin position="7"/>
        <end position="30"/>
    </location>
</feature>
<feature type="compositionally biased region" description="Basic and acidic residues" evidence="1">
    <location>
        <begin position="59"/>
        <end position="69"/>
    </location>
</feature>
<gene>
    <name evidence="3" type="ORF">IW15_00980</name>
</gene>
<dbReference type="EMBL" id="JPRH01000001">
    <property type="protein sequence ID" value="KFF14056.1"/>
    <property type="molecule type" value="Genomic_DNA"/>
</dbReference>
<protein>
    <submittedName>
        <fullName evidence="3">Uncharacterized protein</fullName>
    </submittedName>
</protein>
<evidence type="ECO:0000256" key="1">
    <source>
        <dbReference type="SAM" id="MobiDB-lite"/>
    </source>
</evidence>
<keyword evidence="2" id="KW-0812">Transmembrane</keyword>
<sequence>MIHSHNFCNFAAVKLFQILTILFCLGIFLIPKDNFYAQASQETCCKKESKSCCKNHSTSSKDKHSKDSKSSCNDDCCTFCVACAPFLEIASSKNLISLEFLNLSLNKNGQFQYADPYISDSLKEIWQPPKLG</sequence>